<evidence type="ECO:0000256" key="2">
    <source>
        <dbReference type="ARBA" id="ARBA00006242"/>
    </source>
</evidence>
<gene>
    <name evidence="9" type="primary">106662836</name>
</gene>
<dbReference type="Gene3D" id="3.40.50.10490">
    <property type="entry name" value="Glucose-6-phosphate isomerase like protein, domain 1"/>
    <property type="match status" value="1"/>
</dbReference>
<dbReference type="OMA" id="PYIFMEK"/>
<sequence length="246" mass="27291">MATKLGRLVFRLPTASLGNKKCLMSSVALKNPVVEDGSKAELHPLHHPDYFGVNNLFTVKDLFDARVHLGHKMGSLNENMKPYIFGSRLGHLIIDLDKTSALLRKALNFTAHIAYRDGIVLFVSQAPQHSLLIEDTAIACKEFAHTRYWRLGMFTNSTMMFGAMTRLPDLCIVINTLTTILEQHPVILEAAKMAIPTIAIVDTNCNPNLVTYPVPGNDDTPSAIKLYCKLFETAVLKGKAKRNEST</sequence>
<dbReference type="GO" id="GO:0006412">
    <property type="term" value="P:translation"/>
    <property type="evidence" value="ECO:0007669"/>
    <property type="project" value="InterPro"/>
</dbReference>
<dbReference type="InterPro" id="IPR023591">
    <property type="entry name" value="Ribosomal_uS2_flav_dom_sf"/>
</dbReference>
<dbReference type="GO" id="GO:0005763">
    <property type="term" value="C:mitochondrial small ribosomal subunit"/>
    <property type="evidence" value="ECO:0007669"/>
    <property type="project" value="UniProtKB-ARBA"/>
</dbReference>
<dbReference type="PRINTS" id="PR00395">
    <property type="entry name" value="RIBOSOMALS2"/>
</dbReference>
<dbReference type="CDD" id="cd01425">
    <property type="entry name" value="RPS2"/>
    <property type="match status" value="1"/>
</dbReference>
<dbReference type="Proteomes" id="UP000494040">
    <property type="component" value="Unassembled WGS sequence"/>
</dbReference>
<dbReference type="Pfam" id="PF00318">
    <property type="entry name" value="Ribosomal_S2"/>
    <property type="match status" value="2"/>
</dbReference>
<dbReference type="PANTHER" id="PTHR12534:SF0">
    <property type="entry name" value="SMALL RIBOSOMAL SUBUNIT PROTEIN US2M"/>
    <property type="match status" value="1"/>
</dbReference>
<evidence type="ECO:0000256" key="1">
    <source>
        <dbReference type="ARBA" id="ARBA00004173"/>
    </source>
</evidence>
<dbReference type="SUPFAM" id="SSF52313">
    <property type="entry name" value="Ribosomal protein S2"/>
    <property type="match status" value="1"/>
</dbReference>
<dbReference type="HAMAP" id="MF_00291_B">
    <property type="entry name" value="Ribosomal_uS2_B"/>
    <property type="match status" value="1"/>
</dbReference>
<keyword evidence="10" id="KW-1185">Reference proteome</keyword>
<dbReference type="KEGG" id="clec:106662836"/>
<evidence type="ECO:0000256" key="8">
    <source>
        <dbReference type="ARBA" id="ARBA00083109"/>
    </source>
</evidence>
<evidence type="ECO:0000313" key="10">
    <source>
        <dbReference type="Proteomes" id="UP000494040"/>
    </source>
</evidence>
<evidence type="ECO:0000256" key="5">
    <source>
        <dbReference type="ARBA" id="ARBA00023274"/>
    </source>
</evidence>
<comment type="subcellular location">
    <subcellularLocation>
        <location evidence="1">Mitochondrion</location>
    </subcellularLocation>
</comment>
<comment type="function">
    <text evidence="6">Required for mitoribosome formation and stability, and mitochondrial translation.</text>
</comment>
<dbReference type="OrthoDB" id="2320368at2759"/>
<evidence type="ECO:0000256" key="6">
    <source>
        <dbReference type="ARBA" id="ARBA00059792"/>
    </source>
</evidence>
<keyword evidence="5" id="KW-0687">Ribonucleoprotein</keyword>
<dbReference type="PANTHER" id="PTHR12534">
    <property type="entry name" value="30S RIBOSOMAL PROTEIN S2 PROKARYOTIC AND ORGANELLAR"/>
    <property type="match status" value="1"/>
</dbReference>
<dbReference type="InterPro" id="IPR005706">
    <property type="entry name" value="Ribosomal_uS2_bac/mit/plastid"/>
</dbReference>
<comment type="similarity">
    <text evidence="2">Belongs to the universal ribosomal protein uS2 family.</text>
</comment>
<reference evidence="9" key="1">
    <citation type="submission" date="2022-01" db="UniProtKB">
        <authorList>
            <consortium name="EnsemblMetazoa"/>
        </authorList>
    </citation>
    <scope>IDENTIFICATION</scope>
</reference>
<proteinExistence type="inferred from homology"/>
<dbReference type="GO" id="GO:0005743">
    <property type="term" value="C:mitochondrial inner membrane"/>
    <property type="evidence" value="ECO:0007669"/>
    <property type="project" value="UniProtKB-ARBA"/>
</dbReference>
<organism evidence="9 10">
    <name type="scientific">Cimex lectularius</name>
    <name type="common">Bed bug</name>
    <name type="synonym">Acanthia lectularia</name>
    <dbReference type="NCBI Taxonomy" id="79782"/>
    <lineage>
        <taxon>Eukaryota</taxon>
        <taxon>Metazoa</taxon>
        <taxon>Ecdysozoa</taxon>
        <taxon>Arthropoda</taxon>
        <taxon>Hexapoda</taxon>
        <taxon>Insecta</taxon>
        <taxon>Pterygota</taxon>
        <taxon>Neoptera</taxon>
        <taxon>Paraneoptera</taxon>
        <taxon>Hemiptera</taxon>
        <taxon>Heteroptera</taxon>
        <taxon>Panheteroptera</taxon>
        <taxon>Cimicomorpha</taxon>
        <taxon>Cimicidae</taxon>
        <taxon>Cimex</taxon>
    </lineage>
</organism>
<evidence type="ECO:0000256" key="7">
    <source>
        <dbReference type="ARBA" id="ARBA00071390"/>
    </source>
</evidence>
<dbReference type="InterPro" id="IPR001865">
    <property type="entry name" value="Ribosomal_uS2"/>
</dbReference>
<dbReference type="FunFam" id="3.40.50.10490:FF:000026">
    <property type="entry name" value="28S ribosomal protein S2, mitochondrial"/>
    <property type="match status" value="1"/>
</dbReference>
<name>A0A8I6TE10_CIMLE</name>
<keyword evidence="4" id="KW-0496">Mitochondrion</keyword>
<dbReference type="InterPro" id="IPR018130">
    <property type="entry name" value="Ribosomal_uS2_CS"/>
</dbReference>
<keyword evidence="3" id="KW-0689">Ribosomal protein</keyword>
<evidence type="ECO:0000256" key="4">
    <source>
        <dbReference type="ARBA" id="ARBA00023128"/>
    </source>
</evidence>
<protein>
    <recommendedName>
        <fullName evidence="7">Small ribosomal subunit protein uS2m</fullName>
    </recommendedName>
    <alternativeName>
        <fullName evidence="8">28S ribosomal protein S2, mitochondrial</fullName>
    </alternativeName>
</protein>
<dbReference type="EnsemblMetazoa" id="XM_014387225.2">
    <property type="protein sequence ID" value="XP_014242711.1"/>
    <property type="gene ID" value="LOC106662836"/>
</dbReference>
<evidence type="ECO:0000313" key="9">
    <source>
        <dbReference type="EnsemblMetazoa" id="XP_014242711.1"/>
    </source>
</evidence>
<dbReference type="GO" id="GO:0003735">
    <property type="term" value="F:structural constituent of ribosome"/>
    <property type="evidence" value="ECO:0007669"/>
    <property type="project" value="InterPro"/>
</dbReference>
<accession>A0A8I6TE10</accession>
<evidence type="ECO:0000256" key="3">
    <source>
        <dbReference type="ARBA" id="ARBA00022980"/>
    </source>
</evidence>
<dbReference type="AlphaFoldDB" id="A0A8I6TE10"/>
<dbReference type="PROSITE" id="PS00962">
    <property type="entry name" value="RIBOSOMAL_S2_1"/>
    <property type="match status" value="1"/>
</dbReference>